<dbReference type="PANTHER" id="PTHR10434:SF11">
    <property type="entry name" value="1-ACYL-SN-GLYCEROL-3-PHOSPHATE ACYLTRANSFERASE"/>
    <property type="match status" value="1"/>
</dbReference>
<dbReference type="GO" id="GO:0006654">
    <property type="term" value="P:phosphatidic acid biosynthetic process"/>
    <property type="evidence" value="ECO:0007669"/>
    <property type="project" value="TreeGrafter"/>
</dbReference>
<dbReference type="EMBL" id="JTDY01000536">
    <property type="protein sequence ID" value="KOB76754.1"/>
    <property type="molecule type" value="Genomic_DNA"/>
</dbReference>
<accession>A0A0L7LN34</accession>
<proteinExistence type="predicted"/>
<evidence type="ECO:0000256" key="2">
    <source>
        <dbReference type="ARBA" id="ARBA00013211"/>
    </source>
</evidence>
<dbReference type="GO" id="GO:0003841">
    <property type="term" value="F:1-acylglycerol-3-phosphate O-acyltransferase activity"/>
    <property type="evidence" value="ECO:0007669"/>
    <property type="project" value="UniProtKB-EC"/>
</dbReference>
<feature type="transmembrane region" description="Helical" evidence="5">
    <location>
        <begin position="35"/>
        <end position="55"/>
    </location>
</feature>
<gene>
    <name evidence="7" type="ORF">OBRU01_05342</name>
</gene>
<comment type="pathway">
    <text evidence="1">Phospholipid metabolism; CDP-diacylglycerol biosynthesis; CDP-diacylglycerol from sn-glycerol 3-phosphate: step 2/3.</text>
</comment>
<feature type="transmembrane region" description="Helical" evidence="5">
    <location>
        <begin position="6"/>
        <end position="23"/>
    </location>
</feature>
<evidence type="ECO:0000313" key="8">
    <source>
        <dbReference type="Proteomes" id="UP000037510"/>
    </source>
</evidence>
<organism evidence="7 8">
    <name type="scientific">Operophtera brumata</name>
    <name type="common">Winter moth</name>
    <name type="synonym">Phalaena brumata</name>
    <dbReference type="NCBI Taxonomy" id="104452"/>
    <lineage>
        <taxon>Eukaryota</taxon>
        <taxon>Metazoa</taxon>
        <taxon>Ecdysozoa</taxon>
        <taxon>Arthropoda</taxon>
        <taxon>Hexapoda</taxon>
        <taxon>Insecta</taxon>
        <taxon>Pterygota</taxon>
        <taxon>Neoptera</taxon>
        <taxon>Endopterygota</taxon>
        <taxon>Lepidoptera</taxon>
        <taxon>Glossata</taxon>
        <taxon>Ditrysia</taxon>
        <taxon>Geometroidea</taxon>
        <taxon>Geometridae</taxon>
        <taxon>Larentiinae</taxon>
        <taxon>Operophtera</taxon>
    </lineage>
</organism>
<sequence length="225" mass="25617">MLDKIIYVIIITLVTYVLKQLISETPNFVKFKSKFLIFYIWTSLTSVILLPFFVFNPKNVKNALVATQIVKHVTRVIEVKWHLINGRVLAEDRGAVVVSNHQSSIDILGMFNIWHIADKIAAIARKEIFYVWPFGLAAYLAGVVDTEQRFYPTAAVQERSFQYRCGRSSHVVIQCLEPVPTLGLTMEDVPELIVKIRNIMETAYKELSKEVLSSLPADYPLATVD</sequence>
<dbReference type="PANTHER" id="PTHR10434">
    <property type="entry name" value="1-ACYL-SN-GLYCEROL-3-PHOSPHATE ACYLTRANSFERASE"/>
    <property type="match status" value="1"/>
</dbReference>
<evidence type="ECO:0000256" key="3">
    <source>
        <dbReference type="ARBA" id="ARBA00022679"/>
    </source>
</evidence>
<keyword evidence="3 7" id="KW-0808">Transferase</keyword>
<dbReference type="Proteomes" id="UP000037510">
    <property type="component" value="Unassembled WGS sequence"/>
</dbReference>
<dbReference type="GO" id="GO:0005783">
    <property type="term" value="C:endoplasmic reticulum"/>
    <property type="evidence" value="ECO:0007669"/>
    <property type="project" value="TreeGrafter"/>
</dbReference>
<feature type="domain" description="Phospholipid/glycerol acyltransferase" evidence="6">
    <location>
        <begin position="88"/>
        <end position="146"/>
    </location>
</feature>
<name>A0A0L7LN34_OPEBR</name>
<keyword evidence="5" id="KW-1133">Transmembrane helix</keyword>
<protein>
    <recommendedName>
        <fullName evidence="2">1-acylglycerol-3-phosphate O-acyltransferase</fullName>
        <ecNumber evidence="2">2.3.1.51</ecNumber>
    </recommendedName>
</protein>
<evidence type="ECO:0000256" key="5">
    <source>
        <dbReference type="SAM" id="Phobius"/>
    </source>
</evidence>
<dbReference type="Pfam" id="PF01553">
    <property type="entry name" value="Acyltransferase"/>
    <property type="match status" value="1"/>
</dbReference>
<keyword evidence="4 7" id="KW-0012">Acyltransferase</keyword>
<evidence type="ECO:0000256" key="1">
    <source>
        <dbReference type="ARBA" id="ARBA00004728"/>
    </source>
</evidence>
<dbReference type="AlphaFoldDB" id="A0A0L7LN34"/>
<dbReference type="STRING" id="104452.A0A0L7LN34"/>
<reference evidence="7 8" key="1">
    <citation type="journal article" date="2015" name="Genome Biol. Evol.">
        <title>The genome of winter moth (Operophtera brumata) provides a genomic perspective on sexual dimorphism and phenology.</title>
        <authorList>
            <person name="Derks M.F."/>
            <person name="Smit S."/>
            <person name="Salis L."/>
            <person name="Schijlen E."/>
            <person name="Bossers A."/>
            <person name="Mateman C."/>
            <person name="Pijl A.S."/>
            <person name="de Ridder D."/>
            <person name="Groenen M.A."/>
            <person name="Visser M.E."/>
            <person name="Megens H.J."/>
        </authorList>
    </citation>
    <scope>NUCLEOTIDE SEQUENCE [LARGE SCALE GENOMIC DNA]</scope>
    <source>
        <strain evidence="7">WM2013NL</strain>
        <tissue evidence="7">Head and thorax</tissue>
    </source>
</reference>
<dbReference type="SUPFAM" id="SSF69593">
    <property type="entry name" value="Glycerol-3-phosphate (1)-acyltransferase"/>
    <property type="match status" value="1"/>
</dbReference>
<evidence type="ECO:0000256" key="4">
    <source>
        <dbReference type="ARBA" id="ARBA00023315"/>
    </source>
</evidence>
<keyword evidence="8" id="KW-1185">Reference proteome</keyword>
<comment type="caution">
    <text evidence="7">The sequence shown here is derived from an EMBL/GenBank/DDBJ whole genome shotgun (WGS) entry which is preliminary data.</text>
</comment>
<keyword evidence="5" id="KW-0472">Membrane</keyword>
<dbReference type="EC" id="2.3.1.51" evidence="2"/>
<keyword evidence="5" id="KW-0812">Transmembrane</keyword>
<dbReference type="InterPro" id="IPR002123">
    <property type="entry name" value="Plipid/glycerol_acylTrfase"/>
</dbReference>
<evidence type="ECO:0000259" key="6">
    <source>
        <dbReference type="Pfam" id="PF01553"/>
    </source>
</evidence>
<evidence type="ECO:0000313" key="7">
    <source>
        <dbReference type="EMBL" id="KOB76754.1"/>
    </source>
</evidence>